<evidence type="ECO:0000259" key="5">
    <source>
        <dbReference type="PROSITE" id="PS50305"/>
    </source>
</evidence>
<dbReference type="SUPFAM" id="SSF52467">
    <property type="entry name" value="DHS-like NAD/FAD-binding domain"/>
    <property type="match status" value="1"/>
</dbReference>
<dbReference type="GO" id="GO:0070403">
    <property type="term" value="F:NAD+ binding"/>
    <property type="evidence" value="ECO:0007669"/>
    <property type="project" value="InterPro"/>
</dbReference>
<evidence type="ECO:0000313" key="8">
    <source>
        <dbReference type="Proteomes" id="UP000728106"/>
    </source>
</evidence>
<dbReference type="PROSITE" id="PS50305">
    <property type="entry name" value="SIRTUIN"/>
    <property type="match status" value="1"/>
</dbReference>
<dbReference type="InterPro" id="IPR029035">
    <property type="entry name" value="DHS-like_NAD/FAD-binding_dom"/>
</dbReference>
<organism evidence="7 8">
    <name type="scientific">Weissella confusa</name>
    <name type="common">Lactobacillus confusus</name>
    <dbReference type="NCBI Taxonomy" id="1583"/>
    <lineage>
        <taxon>Bacteria</taxon>
        <taxon>Bacillati</taxon>
        <taxon>Bacillota</taxon>
        <taxon>Bacilli</taxon>
        <taxon>Lactobacillales</taxon>
        <taxon>Lactobacillaceae</taxon>
        <taxon>Weissella</taxon>
    </lineage>
</organism>
<dbReference type="Proteomes" id="UP000808038">
    <property type="component" value="Unassembled WGS sequence"/>
</dbReference>
<evidence type="ECO:0000256" key="1">
    <source>
        <dbReference type="ARBA" id="ARBA00012928"/>
    </source>
</evidence>
<comment type="caution">
    <text evidence="4">Lacks conserved residue(s) required for the propagation of feature annotation.</text>
</comment>
<dbReference type="InterPro" id="IPR003000">
    <property type="entry name" value="Sirtuin"/>
</dbReference>
<dbReference type="Pfam" id="PF02146">
    <property type="entry name" value="SIR2"/>
    <property type="match status" value="1"/>
</dbReference>
<evidence type="ECO:0000256" key="2">
    <source>
        <dbReference type="ARBA" id="ARBA00022679"/>
    </source>
</evidence>
<name>A0A4Z0RMJ1_WEICO</name>
<dbReference type="AlphaFoldDB" id="A0A4Z0RMJ1"/>
<dbReference type="PANTHER" id="PTHR11085">
    <property type="entry name" value="NAD-DEPENDENT PROTEIN DEACYLASE SIRTUIN-5, MITOCHONDRIAL-RELATED"/>
    <property type="match status" value="1"/>
</dbReference>
<protein>
    <recommendedName>
        <fullName evidence="1">protein acetyllysine N-acetyltransferase</fullName>
        <ecNumber evidence="1">2.3.1.286</ecNumber>
    </recommendedName>
</protein>
<evidence type="ECO:0000256" key="4">
    <source>
        <dbReference type="PROSITE-ProRule" id="PRU00236"/>
    </source>
</evidence>
<dbReference type="Gene3D" id="3.40.50.1220">
    <property type="entry name" value="TPP-binding domain"/>
    <property type="match status" value="1"/>
</dbReference>
<keyword evidence="3" id="KW-0520">NAD</keyword>
<dbReference type="Proteomes" id="UP000728106">
    <property type="component" value="Unassembled WGS sequence"/>
</dbReference>
<comment type="caution">
    <text evidence="7">The sequence shown here is derived from an EMBL/GenBank/DDBJ whole genome shotgun (WGS) entry which is preliminary data.</text>
</comment>
<dbReference type="PANTHER" id="PTHR11085:SF4">
    <property type="entry name" value="NAD-DEPENDENT PROTEIN DEACYLASE"/>
    <property type="match status" value="1"/>
</dbReference>
<dbReference type="EMBL" id="JAAOCP010000006">
    <property type="protein sequence ID" value="MBJ7638871.1"/>
    <property type="molecule type" value="Genomic_DNA"/>
</dbReference>
<feature type="domain" description="Deacetylase sirtuin-type" evidence="5">
    <location>
        <begin position="1"/>
        <end position="234"/>
    </location>
</feature>
<dbReference type="RefSeq" id="WP_003609915.1">
    <property type="nucleotide sequence ID" value="NZ_ALXH01000134.1"/>
</dbReference>
<dbReference type="EMBL" id="JAAOCX010000004">
    <property type="protein sequence ID" value="MBJ7632221.1"/>
    <property type="molecule type" value="Genomic_DNA"/>
</dbReference>
<dbReference type="EC" id="2.3.1.286" evidence="1"/>
<dbReference type="InterPro" id="IPR026590">
    <property type="entry name" value="Ssirtuin_cat_dom"/>
</dbReference>
<keyword evidence="2" id="KW-0808">Transferase</keyword>
<accession>A0A4Z0RMJ1</accession>
<dbReference type="GO" id="GO:0017136">
    <property type="term" value="F:histone deacetylase activity, NAD-dependent"/>
    <property type="evidence" value="ECO:0007669"/>
    <property type="project" value="TreeGrafter"/>
</dbReference>
<sequence>MSVNPEIQNLFDNAKQIVFLTGAGVSTASGIPDYRSKGGIYDDSGVVERPEYLLSTDALANEPEKMYRFMMDNMYFPDAEPNVIHDKMAALTKQGRAKIITQNVDGLHKKAGSEATIEFHGSLYDIYAVTDGKKATLAEYMTNMRRSDGALLRPGITLYGEIPFNVEEAAVWVNQADLIVIVGTSFVVYPFAGLLQYAKAGVPVLAINLERIPAPDRVQQIIGDATVFFDELHI</sequence>
<dbReference type="InterPro" id="IPR026591">
    <property type="entry name" value="Sirtuin_cat_small_dom_sf"/>
</dbReference>
<reference evidence="7" key="1">
    <citation type="submission" date="2020-02" db="EMBL/GenBank/DDBJ databases">
        <authorList>
            <person name="Fontana A."/>
            <person name="Patrone V."/>
            <person name="Morelli L."/>
        </authorList>
    </citation>
    <scope>NUCLEOTIDE SEQUENCE</scope>
    <source>
        <strain evidence="6">CCUG 30943</strain>
        <strain evidence="7">CCUG 43002</strain>
    </source>
</reference>
<proteinExistence type="predicted"/>
<dbReference type="NCBIfam" id="NF001752">
    <property type="entry name" value="PRK00481.1-1"/>
    <property type="match status" value="1"/>
</dbReference>
<dbReference type="InterPro" id="IPR050134">
    <property type="entry name" value="NAD-dep_sirtuin_deacylases"/>
</dbReference>
<keyword evidence="8" id="KW-1185">Reference proteome</keyword>
<reference evidence="7 8" key="2">
    <citation type="journal article" date="2021" name="Int. J. Food Microbiol.">
        <title>Safety demonstration of a microbial species for use in the food chain: Weissella confusa.</title>
        <authorList>
            <person name="Bourdichon F."/>
            <person name="Patrone V."/>
            <person name="Fontana A."/>
            <person name="Milani G."/>
            <person name="Morelli L."/>
        </authorList>
    </citation>
    <scope>NUCLEOTIDE SEQUENCE [LARGE SCALE GENOMIC DNA]</scope>
    <source>
        <strain evidence="6">CCUG 30943</strain>
        <strain evidence="7 8">CCUG 43002</strain>
    </source>
</reference>
<evidence type="ECO:0000313" key="7">
    <source>
        <dbReference type="EMBL" id="MBJ7638871.1"/>
    </source>
</evidence>
<evidence type="ECO:0000256" key="3">
    <source>
        <dbReference type="ARBA" id="ARBA00023027"/>
    </source>
</evidence>
<dbReference type="Gene3D" id="3.30.1600.10">
    <property type="entry name" value="SIR2/SIRT2 'Small Domain"/>
    <property type="match status" value="1"/>
</dbReference>
<evidence type="ECO:0000313" key="6">
    <source>
        <dbReference type="EMBL" id="MBJ7632221.1"/>
    </source>
</evidence>
<gene>
    <name evidence="7" type="ORF">HAU20_05655</name>
    <name evidence="6" type="ORF">HAU43_03850</name>
</gene>